<gene>
    <name evidence="1" type="ORF">CGLO_04797</name>
</gene>
<comment type="caution">
    <text evidence="1">The sequence shown here is derived from an EMBL/GenBank/DDBJ whole genome shotgun (WGS) entry which is preliminary data.</text>
</comment>
<dbReference type="EMBL" id="AMYD01000966">
    <property type="protein sequence ID" value="EQB55291.1"/>
    <property type="molecule type" value="Genomic_DNA"/>
</dbReference>
<sequence length="21" mass="2429">MFKSLYISSLVNLYNSTLTYA</sequence>
<accession>T0LU47</accession>
<evidence type="ECO:0000313" key="1">
    <source>
        <dbReference type="EMBL" id="EQB55291.1"/>
    </source>
</evidence>
<protein>
    <submittedName>
        <fullName evidence="1">Uncharacterized protein</fullName>
    </submittedName>
</protein>
<organism evidence="1 2">
    <name type="scientific">Colletotrichum gloeosporioides (strain Cg-14)</name>
    <name type="common">Anthracnose fungus</name>
    <name type="synonym">Glomerella cingulata</name>
    <dbReference type="NCBI Taxonomy" id="1237896"/>
    <lineage>
        <taxon>Eukaryota</taxon>
        <taxon>Fungi</taxon>
        <taxon>Dikarya</taxon>
        <taxon>Ascomycota</taxon>
        <taxon>Pezizomycotina</taxon>
        <taxon>Sordariomycetes</taxon>
        <taxon>Hypocreomycetidae</taxon>
        <taxon>Glomerellales</taxon>
        <taxon>Glomerellaceae</taxon>
        <taxon>Colletotrichum</taxon>
        <taxon>Colletotrichum gloeosporioides species complex</taxon>
    </lineage>
</organism>
<name>T0LU47_COLGC</name>
<reference evidence="2" key="1">
    <citation type="journal article" date="2013" name="Mol. Plant Microbe Interact.">
        <title>Global aspects of pacC regulation of pathogenicity genes in Colletotrichum gloeosporioides as revealed by transcriptome analysis.</title>
        <authorList>
            <person name="Alkan N."/>
            <person name="Meng X."/>
            <person name="Friedlander G."/>
            <person name="Reuveni E."/>
            <person name="Sukno S."/>
            <person name="Sherman A."/>
            <person name="Thon M."/>
            <person name="Fluhr R."/>
            <person name="Prusky D."/>
        </authorList>
    </citation>
    <scope>NUCLEOTIDE SEQUENCE [LARGE SCALE GENOMIC DNA]</scope>
    <source>
        <strain evidence="2">Cg-14</strain>
    </source>
</reference>
<dbReference type="Proteomes" id="UP000015530">
    <property type="component" value="Unassembled WGS sequence"/>
</dbReference>
<evidence type="ECO:0000313" key="2">
    <source>
        <dbReference type="Proteomes" id="UP000015530"/>
    </source>
</evidence>
<dbReference type="HOGENOM" id="CLU_3426860_0_0_1"/>
<proteinExistence type="predicted"/>
<dbReference type="AlphaFoldDB" id="T0LU47"/>